<comment type="caution">
    <text evidence="1">The sequence shown here is derived from an EMBL/GenBank/DDBJ whole genome shotgun (WGS) entry which is preliminary data.</text>
</comment>
<sequence>MASYFIITREASEVAGSPDPALINAYNALQITGLVLLVAIVLTARLSPTINRSIAWYNLILSFVFYAVSFLLIMGKQYGPEPPFGLCLAQCLFVYAAPVMNACACLCFALELFFCVSRATAQTRLSIKWRLSIILIPYIVPLLVCMEVLTFALTRHGIVRRKSIGMYCHLAISTASLITNIAVTVIMALLLPVFGVTIYRVSRKWKASRHLHVDKDGRVPIQMIVRFGMVCILPIPAVILSVLSVPAFDSRGDGPLAVAIATYPIWAALIFGIQNVGTYHRQTKSVIYVHSLGYTPRLDVPKASAQVYDYLAVDRGIM</sequence>
<reference evidence="1 2" key="1">
    <citation type="journal article" date="2021" name="Appl. Environ. Microbiol.">
        <title>Genetic linkage and physical mapping for an oyster mushroom Pleurotus cornucopiae and QTL analysis for the trait cap color.</title>
        <authorList>
            <person name="Zhang Y."/>
            <person name="Gao W."/>
            <person name="Sonnenberg A."/>
            <person name="Chen Q."/>
            <person name="Zhang J."/>
            <person name="Huang C."/>
        </authorList>
    </citation>
    <scope>NUCLEOTIDE SEQUENCE [LARGE SCALE GENOMIC DNA]</scope>
    <source>
        <strain evidence="1">CCMSSC00406</strain>
    </source>
</reference>
<organism evidence="1 2">
    <name type="scientific">Pleurotus cornucopiae</name>
    <name type="common">Cornucopia mushroom</name>
    <dbReference type="NCBI Taxonomy" id="5321"/>
    <lineage>
        <taxon>Eukaryota</taxon>
        <taxon>Fungi</taxon>
        <taxon>Dikarya</taxon>
        <taxon>Basidiomycota</taxon>
        <taxon>Agaricomycotina</taxon>
        <taxon>Agaricomycetes</taxon>
        <taxon>Agaricomycetidae</taxon>
        <taxon>Agaricales</taxon>
        <taxon>Pleurotineae</taxon>
        <taxon>Pleurotaceae</taxon>
        <taxon>Pleurotus</taxon>
    </lineage>
</organism>
<protein>
    <submittedName>
        <fullName evidence="1">Uncharacterized protein</fullName>
    </submittedName>
</protein>
<proteinExistence type="predicted"/>
<evidence type="ECO:0000313" key="2">
    <source>
        <dbReference type="Proteomes" id="UP000824881"/>
    </source>
</evidence>
<evidence type="ECO:0000313" key="1">
    <source>
        <dbReference type="EMBL" id="KAG9224921.1"/>
    </source>
</evidence>
<name>A0ACB7J485_PLECO</name>
<dbReference type="EMBL" id="WQMT02000003">
    <property type="protein sequence ID" value="KAG9224921.1"/>
    <property type="molecule type" value="Genomic_DNA"/>
</dbReference>
<dbReference type="Proteomes" id="UP000824881">
    <property type="component" value="Unassembled WGS sequence"/>
</dbReference>
<gene>
    <name evidence="1" type="ORF">CCMSSC00406_0001928</name>
</gene>
<keyword evidence="2" id="KW-1185">Reference proteome</keyword>
<accession>A0ACB7J485</accession>